<protein>
    <submittedName>
        <fullName evidence="3">Putative phosphoesterase</fullName>
    </submittedName>
</protein>
<dbReference type="KEGG" id="ncv:NCAV_0655"/>
<feature type="region of interest" description="Disordered" evidence="1">
    <location>
        <begin position="18"/>
        <end position="51"/>
    </location>
</feature>
<dbReference type="AlphaFoldDB" id="A0A2K5AQA9"/>
<reference evidence="4" key="1">
    <citation type="submission" date="2018-01" db="EMBL/GenBank/DDBJ databases">
        <authorList>
            <person name="Kerou L M."/>
        </authorList>
    </citation>
    <scope>NUCLEOTIDE SEQUENCE [LARGE SCALE GENOMIC DNA]</scope>
    <source>
        <strain evidence="4">SCU2</strain>
    </source>
</reference>
<dbReference type="Gene3D" id="3.60.21.10">
    <property type="match status" value="1"/>
</dbReference>
<dbReference type="InterPro" id="IPR004843">
    <property type="entry name" value="Calcineurin-like_PHP"/>
</dbReference>
<evidence type="ECO:0000256" key="1">
    <source>
        <dbReference type="SAM" id="MobiDB-lite"/>
    </source>
</evidence>
<dbReference type="SUPFAM" id="SSF56300">
    <property type="entry name" value="Metallo-dependent phosphatases"/>
    <property type="match status" value="1"/>
</dbReference>
<organism evidence="3 4">
    <name type="scientific">Candidatus Nitrosocaldus cavascurensis</name>
    <dbReference type="NCBI Taxonomy" id="2058097"/>
    <lineage>
        <taxon>Archaea</taxon>
        <taxon>Nitrososphaerota</taxon>
        <taxon>Nitrososphaeria</taxon>
        <taxon>Candidatus Nitrosocaldales</taxon>
        <taxon>Candidatus Nitrosocaldaceae</taxon>
        <taxon>Candidatus Nitrosocaldus</taxon>
    </lineage>
</organism>
<dbReference type="RefSeq" id="WP_148695152.1">
    <property type="nucleotide sequence ID" value="NZ_LT981265.1"/>
</dbReference>
<dbReference type="Pfam" id="PF00149">
    <property type="entry name" value="Metallophos"/>
    <property type="match status" value="1"/>
</dbReference>
<dbReference type="PANTHER" id="PTHR39323">
    <property type="entry name" value="BLR1149 PROTEIN"/>
    <property type="match status" value="1"/>
</dbReference>
<name>A0A2K5AQA9_9ARCH</name>
<dbReference type="PANTHER" id="PTHR39323:SF1">
    <property type="entry name" value="BLR1149 PROTEIN"/>
    <property type="match status" value="1"/>
</dbReference>
<evidence type="ECO:0000313" key="3">
    <source>
        <dbReference type="EMBL" id="SPC33838.1"/>
    </source>
</evidence>
<feature type="compositionally biased region" description="Basic and acidic residues" evidence="1">
    <location>
        <begin position="29"/>
        <end position="51"/>
    </location>
</feature>
<proteinExistence type="predicted"/>
<dbReference type="EMBL" id="LT981265">
    <property type="protein sequence ID" value="SPC33838.1"/>
    <property type="molecule type" value="Genomic_DNA"/>
</dbReference>
<evidence type="ECO:0000259" key="2">
    <source>
        <dbReference type="Pfam" id="PF00149"/>
    </source>
</evidence>
<gene>
    <name evidence="3" type="ORF">NCAV_0655</name>
</gene>
<dbReference type="Proteomes" id="UP000236248">
    <property type="component" value="Chromosome NCAV"/>
</dbReference>
<dbReference type="GO" id="GO:0016787">
    <property type="term" value="F:hydrolase activity"/>
    <property type="evidence" value="ECO:0007669"/>
    <property type="project" value="InterPro"/>
</dbReference>
<keyword evidence="4" id="KW-1185">Reference proteome</keyword>
<dbReference type="InterPro" id="IPR029052">
    <property type="entry name" value="Metallo-depent_PP-like"/>
</dbReference>
<feature type="domain" description="Calcineurin-like phosphoesterase" evidence="2">
    <location>
        <begin position="60"/>
        <end position="180"/>
    </location>
</feature>
<evidence type="ECO:0000313" key="4">
    <source>
        <dbReference type="Proteomes" id="UP000236248"/>
    </source>
</evidence>
<accession>A0A2K5AQA9</accession>
<dbReference type="GeneID" id="41594726"/>
<sequence length="294" mass="33355">MLRIRMIKEHPLLIVEHHGEDTRIDDEGEEKREGGGEGKKRDRDGERKEKGDDGAYKWARYLVAADLHIGFEHRLKGVRVMDDGYVHEMLDEILSIADYEQCNGIILLGDIKDSIKGMSVEERKNIPLFITELARHVDELYIVPGNHDSYLRLLLPDHVRLMSSKGMLIDDTLFIHGHTIPKSTGVRRIIMGHLHPVVSRRDSILDGERVWLILKVRSHHEYDEGKHDMLEVIVVPSFNRYIRPLHAHKVDAINTSTTLTKIIGGKGIARAAIVTLDGSVIGDENTLNDIILSV</sequence>